<accession>A0A081LBM2</accession>
<dbReference type="RefSeq" id="WP_034320919.1">
    <property type="nucleotide sequence ID" value="NZ_JAVIKA010000008.1"/>
</dbReference>
<keyword evidence="5 6" id="KW-0472">Membrane</keyword>
<feature type="transmembrane region" description="Helical" evidence="6">
    <location>
        <begin position="184"/>
        <end position="204"/>
    </location>
</feature>
<comment type="caution">
    <text evidence="8">The sequence shown here is derived from an EMBL/GenBank/DDBJ whole genome shotgun (WGS) entry which is preliminary data.</text>
</comment>
<protein>
    <recommendedName>
        <fullName evidence="6">TVP38/TMEM64 family membrane protein</fullName>
    </recommendedName>
</protein>
<feature type="transmembrane region" description="Helical" evidence="6">
    <location>
        <begin position="67"/>
        <end position="97"/>
    </location>
</feature>
<evidence type="ECO:0000256" key="6">
    <source>
        <dbReference type="RuleBase" id="RU366058"/>
    </source>
</evidence>
<dbReference type="PANTHER" id="PTHR12677">
    <property type="entry name" value="GOLGI APPARATUS MEMBRANE PROTEIN TVP38-RELATED"/>
    <property type="match status" value="1"/>
</dbReference>
<reference evidence="8 9" key="1">
    <citation type="submission" date="2012-09" db="EMBL/GenBank/DDBJ databases">
        <title>Genome Sequence of Bacillus sp. DW5-4.</title>
        <authorList>
            <person name="Lai Q."/>
            <person name="Liu Y."/>
            <person name="Shao Z."/>
        </authorList>
    </citation>
    <scope>NUCLEOTIDE SEQUENCE [LARGE SCALE GENOMIC DNA]</scope>
    <source>
        <strain evidence="8 9">DW5-4</strain>
    </source>
</reference>
<evidence type="ECO:0000256" key="4">
    <source>
        <dbReference type="ARBA" id="ARBA00022989"/>
    </source>
</evidence>
<evidence type="ECO:0000256" key="2">
    <source>
        <dbReference type="ARBA" id="ARBA00022475"/>
    </source>
</evidence>
<dbReference type="EMBL" id="JOTP01000008">
    <property type="protein sequence ID" value="KEP26648.1"/>
    <property type="molecule type" value="Genomic_DNA"/>
</dbReference>
<organism evidence="8 9">
    <name type="scientific">Bacillus zhangzhouensis</name>
    <dbReference type="NCBI Taxonomy" id="1178540"/>
    <lineage>
        <taxon>Bacteria</taxon>
        <taxon>Bacillati</taxon>
        <taxon>Bacillota</taxon>
        <taxon>Bacilli</taxon>
        <taxon>Bacillales</taxon>
        <taxon>Bacillaceae</taxon>
        <taxon>Bacillus</taxon>
    </lineage>
</organism>
<dbReference type="Pfam" id="PF09335">
    <property type="entry name" value="VTT_dom"/>
    <property type="match status" value="1"/>
</dbReference>
<keyword evidence="4 6" id="KW-1133">Transmembrane helix</keyword>
<evidence type="ECO:0000259" key="7">
    <source>
        <dbReference type="Pfam" id="PF09335"/>
    </source>
</evidence>
<feature type="transmembrane region" description="Helical" evidence="6">
    <location>
        <begin position="34"/>
        <end position="55"/>
    </location>
</feature>
<name>A0A081LBM2_9BACI</name>
<dbReference type="GO" id="GO:0005886">
    <property type="term" value="C:plasma membrane"/>
    <property type="evidence" value="ECO:0007669"/>
    <property type="project" value="UniProtKB-SubCell"/>
</dbReference>
<dbReference type="eggNOG" id="COG0398">
    <property type="taxonomic scope" value="Bacteria"/>
</dbReference>
<dbReference type="InterPro" id="IPR015414">
    <property type="entry name" value="TMEM64"/>
</dbReference>
<evidence type="ECO:0000313" key="9">
    <source>
        <dbReference type="Proteomes" id="UP000028091"/>
    </source>
</evidence>
<keyword evidence="3 6" id="KW-0812">Transmembrane</keyword>
<evidence type="ECO:0000256" key="1">
    <source>
        <dbReference type="ARBA" id="ARBA00004651"/>
    </source>
</evidence>
<dbReference type="PANTHER" id="PTHR12677:SF59">
    <property type="entry name" value="GOLGI APPARATUS MEMBRANE PROTEIN TVP38-RELATED"/>
    <property type="match status" value="1"/>
</dbReference>
<dbReference type="AlphaFoldDB" id="A0A081LBM2"/>
<comment type="subcellular location">
    <subcellularLocation>
        <location evidence="1 6">Cell membrane</location>
        <topology evidence="1 6">Multi-pass membrane protein</topology>
    </subcellularLocation>
</comment>
<comment type="similarity">
    <text evidence="6">Belongs to the TVP38/TMEM64 family.</text>
</comment>
<evidence type="ECO:0000256" key="5">
    <source>
        <dbReference type="ARBA" id="ARBA00023136"/>
    </source>
</evidence>
<keyword evidence="2 6" id="KW-1003">Cell membrane</keyword>
<dbReference type="Proteomes" id="UP000028091">
    <property type="component" value="Unassembled WGS sequence"/>
</dbReference>
<evidence type="ECO:0000313" key="8">
    <source>
        <dbReference type="EMBL" id="KEP26648.1"/>
    </source>
</evidence>
<sequence length="212" mass="23397">MNKRKWLLFLVIGILVATLWWLNKHHLQLAPKDVKNWILQFGMLAPFVFLFLSLFRPFVLVPLTVFSLAAGLAFGSVLGTIYALVGATAGATGSFWLTSTFRSKKNETNASSRKLKAVTSRIQEHGFLYILLLRIAPIHFDFVSYAAAASHAQYRAFAAATFIGLIPGTVALNVLGSSFVSGNYAALAIVCLIYLIFISVPLILKRKMPDLF</sequence>
<feature type="transmembrane region" description="Helical" evidence="6">
    <location>
        <begin position="126"/>
        <end position="148"/>
    </location>
</feature>
<dbReference type="OrthoDB" id="9812980at2"/>
<dbReference type="InterPro" id="IPR032816">
    <property type="entry name" value="VTT_dom"/>
</dbReference>
<keyword evidence="9" id="KW-1185">Reference proteome</keyword>
<feature type="transmembrane region" description="Helical" evidence="6">
    <location>
        <begin position="154"/>
        <end position="175"/>
    </location>
</feature>
<feature type="domain" description="VTT" evidence="7">
    <location>
        <begin position="61"/>
        <end position="177"/>
    </location>
</feature>
<proteinExistence type="inferred from homology"/>
<evidence type="ECO:0000256" key="3">
    <source>
        <dbReference type="ARBA" id="ARBA00022692"/>
    </source>
</evidence>
<gene>
    <name evidence="8" type="ORF">BA70_18895</name>
</gene>
<feature type="transmembrane region" description="Helical" evidence="6">
    <location>
        <begin position="6"/>
        <end position="22"/>
    </location>
</feature>